<dbReference type="Proteomes" id="UP000748752">
    <property type="component" value="Unassembled WGS sequence"/>
</dbReference>
<proteinExistence type="predicted"/>
<evidence type="ECO:0000313" key="2">
    <source>
        <dbReference type="Proteomes" id="UP000748752"/>
    </source>
</evidence>
<accession>A0ABS1CL02</accession>
<protein>
    <submittedName>
        <fullName evidence="1">Uncharacterized protein</fullName>
    </submittedName>
</protein>
<dbReference type="RefSeq" id="WP_200240136.1">
    <property type="nucleotide sequence ID" value="NZ_NRRV01000050.1"/>
</dbReference>
<keyword evidence="2" id="KW-1185">Reference proteome</keyword>
<gene>
    <name evidence="1" type="ORF">CKO31_17565</name>
</gene>
<comment type="caution">
    <text evidence="1">The sequence shown here is derived from an EMBL/GenBank/DDBJ whole genome shotgun (WGS) entry which is preliminary data.</text>
</comment>
<name>A0ABS1CL02_9GAMM</name>
<sequence length="118" mass="13302">MEQRPSIKTALPKHRYDISDYSATVLGDIDTDDPHPYRWIMALVPMGSQEPSLYICAQRAAPERASMGDYDLRVVSEALTDVVDTADRWGDLEIFTEQALDLACQVLGLKQEMVIKLM</sequence>
<dbReference type="EMBL" id="NRRV01000050">
    <property type="protein sequence ID" value="MBK1632517.1"/>
    <property type="molecule type" value="Genomic_DNA"/>
</dbReference>
<reference evidence="1 2" key="1">
    <citation type="journal article" date="2020" name="Microorganisms">
        <title>Osmotic Adaptation and Compatible Solute Biosynthesis of Phototrophic Bacteria as Revealed from Genome Analyses.</title>
        <authorList>
            <person name="Imhoff J.F."/>
            <person name="Rahn T."/>
            <person name="Kunzel S."/>
            <person name="Keller A."/>
            <person name="Neulinger S.C."/>
        </authorList>
    </citation>
    <scope>NUCLEOTIDE SEQUENCE [LARGE SCALE GENOMIC DNA]</scope>
    <source>
        <strain evidence="1 2">DSM 6210</strain>
    </source>
</reference>
<evidence type="ECO:0000313" key="1">
    <source>
        <dbReference type="EMBL" id="MBK1632517.1"/>
    </source>
</evidence>
<organism evidence="1 2">
    <name type="scientific">Thiohalocapsa halophila</name>
    <dbReference type="NCBI Taxonomy" id="69359"/>
    <lineage>
        <taxon>Bacteria</taxon>
        <taxon>Pseudomonadati</taxon>
        <taxon>Pseudomonadota</taxon>
        <taxon>Gammaproteobacteria</taxon>
        <taxon>Chromatiales</taxon>
        <taxon>Chromatiaceae</taxon>
        <taxon>Thiohalocapsa</taxon>
    </lineage>
</organism>